<proteinExistence type="predicted"/>
<dbReference type="SUPFAM" id="SSF56112">
    <property type="entry name" value="Protein kinase-like (PK-like)"/>
    <property type="match status" value="1"/>
</dbReference>
<feature type="compositionally biased region" description="Basic and acidic residues" evidence="9">
    <location>
        <begin position="1022"/>
        <end position="1033"/>
    </location>
</feature>
<reference evidence="11" key="1">
    <citation type="submission" date="2019-07" db="EMBL/GenBank/DDBJ databases">
        <authorList>
            <person name="Palmer J.M."/>
        </authorList>
    </citation>
    <scope>NUCLEOTIDE SEQUENCE</scope>
    <source>
        <strain evidence="11">PC9</strain>
    </source>
</reference>
<gene>
    <name evidence="11" type="ORF">PC9H_001531</name>
</gene>
<feature type="compositionally biased region" description="Polar residues" evidence="9">
    <location>
        <begin position="221"/>
        <end position="230"/>
    </location>
</feature>
<evidence type="ECO:0000313" key="12">
    <source>
        <dbReference type="Proteomes" id="UP000623687"/>
    </source>
</evidence>
<dbReference type="InterPro" id="IPR000719">
    <property type="entry name" value="Prot_kinase_dom"/>
</dbReference>
<evidence type="ECO:0000259" key="10">
    <source>
        <dbReference type="PROSITE" id="PS50011"/>
    </source>
</evidence>
<dbReference type="GeneID" id="59371372"/>
<evidence type="ECO:0000256" key="3">
    <source>
        <dbReference type="ARBA" id="ARBA00022679"/>
    </source>
</evidence>
<dbReference type="RefSeq" id="XP_036637026.1">
    <property type="nucleotide sequence ID" value="XM_036771181.1"/>
</dbReference>
<feature type="region of interest" description="Disordered" evidence="9">
    <location>
        <begin position="41"/>
        <end position="170"/>
    </location>
</feature>
<accession>A0A8H7A6U7</accession>
<dbReference type="PROSITE" id="PS50011">
    <property type="entry name" value="PROTEIN_KINASE_DOM"/>
    <property type="match status" value="1"/>
</dbReference>
<feature type="compositionally biased region" description="Acidic residues" evidence="9">
    <location>
        <begin position="990"/>
        <end position="1016"/>
    </location>
</feature>
<feature type="domain" description="Protein kinase" evidence="10">
    <location>
        <begin position="536"/>
        <end position="938"/>
    </location>
</feature>
<evidence type="ECO:0000256" key="4">
    <source>
        <dbReference type="ARBA" id="ARBA00022741"/>
    </source>
</evidence>
<keyword evidence="6" id="KW-0067">ATP-binding</keyword>
<feature type="region of interest" description="Disordered" evidence="9">
    <location>
        <begin position="981"/>
        <end position="1033"/>
    </location>
</feature>
<evidence type="ECO:0000256" key="8">
    <source>
        <dbReference type="ARBA" id="ARBA00048679"/>
    </source>
</evidence>
<keyword evidence="4" id="KW-0547">Nucleotide-binding</keyword>
<dbReference type="PROSITE" id="PS00108">
    <property type="entry name" value="PROTEIN_KINASE_ST"/>
    <property type="match status" value="1"/>
</dbReference>
<dbReference type="EMBL" id="JACETU010000001">
    <property type="protein sequence ID" value="KAF7441182.1"/>
    <property type="molecule type" value="Genomic_DNA"/>
</dbReference>
<dbReference type="InterPro" id="IPR011009">
    <property type="entry name" value="Kinase-like_dom_sf"/>
</dbReference>
<dbReference type="Gene3D" id="1.10.510.10">
    <property type="entry name" value="Transferase(Phosphotransferase) domain 1"/>
    <property type="match status" value="1"/>
</dbReference>
<dbReference type="SMART" id="SM00220">
    <property type="entry name" value="S_TKc"/>
    <property type="match status" value="1"/>
</dbReference>
<comment type="catalytic activity">
    <reaction evidence="8">
        <text>L-seryl-[protein] + ATP = O-phospho-L-seryl-[protein] + ADP + H(+)</text>
        <dbReference type="Rhea" id="RHEA:17989"/>
        <dbReference type="Rhea" id="RHEA-COMP:9863"/>
        <dbReference type="Rhea" id="RHEA-COMP:11604"/>
        <dbReference type="ChEBI" id="CHEBI:15378"/>
        <dbReference type="ChEBI" id="CHEBI:29999"/>
        <dbReference type="ChEBI" id="CHEBI:30616"/>
        <dbReference type="ChEBI" id="CHEBI:83421"/>
        <dbReference type="ChEBI" id="CHEBI:456216"/>
        <dbReference type="EC" id="2.7.11.1"/>
    </reaction>
</comment>
<evidence type="ECO:0000256" key="9">
    <source>
        <dbReference type="SAM" id="MobiDB-lite"/>
    </source>
</evidence>
<feature type="compositionally biased region" description="Polar residues" evidence="9">
    <location>
        <begin position="448"/>
        <end position="458"/>
    </location>
</feature>
<name>A0A8H7A6U7_PLEOS</name>
<dbReference type="Pfam" id="PF00069">
    <property type="entry name" value="Pkinase"/>
    <property type="match status" value="1"/>
</dbReference>
<comment type="caution">
    <text evidence="11">The sequence shown here is derived from an EMBL/GenBank/DDBJ whole genome shotgun (WGS) entry which is preliminary data.</text>
</comment>
<keyword evidence="5" id="KW-0418">Kinase</keyword>
<dbReference type="PANTHER" id="PTHR24343">
    <property type="entry name" value="SERINE/THREONINE KINASE"/>
    <property type="match status" value="1"/>
</dbReference>
<evidence type="ECO:0000256" key="5">
    <source>
        <dbReference type="ARBA" id="ARBA00022777"/>
    </source>
</evidence>
<evidence type="ECO:0000313" key="11">
    <source>
        <dbReference type="EMBL" id="KAF7441182.1"/>
    </source>
</evidence>
<keyword evidence="2" id="KW-0723">Serine/threonine-protein kinase</keyword>
<feature type="region of interest" description="Disordered" evidence="9">
    <location>
        <begin position="1"/>
        <end position="23"/>
    </location>
</feature>
<organism evidence="11 12">
    <name type="scientific">Pleurotus ostreatus</name>
    <name type="common">Oyster mushroom</name>
    <name type="synonym">White-rot fungus</name>
    <dbReference type="NCBI Taxonomy" id="5322"/>
    <lineage>
        <taxon>Eukaryota</taxon>
        <taxon>Fungi</taxon>
        <taxon>Dikarya</taxon>
        <taxon>Basidiomycota</taxon>
        <taxon>Agaricomycotina</taxon>
        <taxon>Agaricomycetes</taxon>
        <taxon>Agaricomycetidae</taxon>
        <taxon>Agaricales</taxon>
        <taxon>Pleurotineae</taxon>
        <taxon>Pleurotaceae</taxon>
        <taxon>Pleurotus</taxon>
    </lineage>
</organism>
<feature type="region of interest" description="Disordered" evidence="9">
    <location>
        <begin position="195"/>
        <end position="346"/>
    </location>
</feature>
<comment type="catalytic activity">
    <reaction evidence="7">
        <text>L-threonyl-[protein] + ATP = O-phospho-L-threonyl-[protein] + ADP + H(+)</text>
        <dbReference type="Rhea" id="RHEA:46608"/>
        <dbReference type="Rhea" id="RHEA-COMP:11060"/>
        <dbReference type="Rhea" id="RHEA-COMP:11605"/>
        <dbReference type="ChEBI" id="CHEBI:15378"/>
        <dbReference type="ChEBI" id="CHEBI:30013"/>
        <dbReference type="ChEBI" id="CHEBI:30616"/>
        <dbReference type="ChEBI" id="CHEBI:61977"/>
        <dbReference type="ChEBI" id="CHEBI:456216"/>
        <dbReference type="EC" id="2.7.11.1"/>
    </reaction>
</comment>
<evidence type="ECO:0000256" key="6">
    <source>
        <dbReference type="ARBA" id="ARBA00022840"/>
    </source>
</evidence>
<dbReference type="InterPro" id="IPR008271">
    <property type="entry name" value="Ser/Thr_kinase_AS"/>
</dbReference>
<dbReference type="Gene3D" id="3.30.200.20">
    <property type="entry name" value="Phosphorylase Kinase, domain 1"/>
    <property type="match status" value="1"/>
</dbReference>
<dbReference type="AlphaFoldDB" id="A0A8H7A6U7"/>
<feature type="compositionally biased region" description="Pro residues" evidence="9">
    <location>
        <begin position="102"/>
        <end position="121"/>
    </location>
</feature>
<keyword evidence="12" id="KW-1185">Reference proteome</keyword>
<dbReference type="VEuPathDB" id="FungiDB:PC9H_001531"/>
<feature type="compositionally biased region" description="Basic residues" evidence="9">
    <location>
        <begin position="52"/>
        <end position="63"/>
    </location>
</feature>
<feature type="region of interest" description="Disordered" evidence="9">
    <location>
        <begin position="428"/>
        <end position="486"/>
    </location>
</feature>
<sequence length="1033" mass="111208">MSSASSSSSSSSLSSRLSTVSSTSFSSTFSDASLYHIGLAAVPSPSVSPPPPHHHHHHRHRKAISAEGGDKVVGVEDQITVQSTKEPRKPSKTHSFFASPFSPTPTPTPPPPPPPPPPPLPEVVQPSPKRSLTASFFAATPQPEIETPSPISTPGYTIPKHKPRTSLSQIPLSRLFPSRYRSDPQAVALDAHLAFSNPTSSPAGRREFLSLDTAPELDDSTLPNPHSPTFSPHHLHPTHYSSSRSISPVTPSSPLSRQFSLSSSEESDNGHDQLGITLPSPSQGGRALADAEETETERTPRPGHLESPFAHHSRPTKPPPERLSRHPGITNVKSAVPAVTPPPPISNQEVEDDLDGVLSPGSVIRSPLPITSPLPHTSSPTPDDEAIQLTLVKPLGQGAFSAVWLAVDESRVGLVDAARAKTELVRRESGRLKRNWSGRSSRKEALSRNGSGRSTNKGSLKRRKKYPGLGVDVEEPGGGLARSDSGRSTISVASSINSIASLTSTTSLASFDSCATRMSDEVLGDILRVKLGKGGVCGVRPMGDAAFYESYQSGDGKLQHGGDDVREKEIKIGTATGQAVGLGISVGEALDDPPRSMHEYKGYIRQAQTRLVAVKMTPLPRRGVEEKERERMSVSFVREVEVLKHISHPNITPLLSHLTTPTHHVLVLPYLPGGDLLGLVNTEEAHAVLLESVLKEMFYELCKAVAWMHSVGLVHRDIKLENILLATSAFSSPNPASPPTLASLPSPLILLTDFGLSRFIDPANPLLTTRCGSEAYAAPELVMSGGRGSVASKPLRFKISGHDSSMHEVHEYDGENEGGYDARETDAWACGVVLFALVCRRLPFGEGAMGIRGEREEGNGGVADRRRWLMKIAKGDYSWPEHHEHSRVIATDHEERELRGMDLVRSEGAKRVVGRLLVRDPSKRLSIGELMRVEEEWVSPVDRGGDEDMEGDGTITTFDSAGGPYAGGHVVALPARAAKPDTPLTFGVELPDDQDQDGQDADAEDEEDGGEEEDDGWLITEPPRDSIVCREVV</sequence>
<evidence type="ECO:0000256" key="7">
    <source>
        <dbReference type="ARBA" id="ARBA00047899"/>
    </source>
</evidence>
<dbReference type="OrthoDB" id="289250at2759"/>
<protein>
    <recommendedName>
        <fullName evidence="1">non-specific serine/threonine protein kinase</fullName>
        <ecNumber evidence="1">2.7.11.1</ecNumber>
    </recommendedName>
</protein>
<feature type="compositionally biased region" description="Low complexity" evidence="9">
    <location>
        <begin position="241"/>
        <end position="264"/>
    </location>
</feature>
<dbReference type="GO" id="GO:0005524">
    <property type="term" value="F:ATP binding"/>
    <property type="evidence" value="ECO:0007669"/>
    <property type="project" value="UniProtKB-KW"/>
</dbReference>
<evidence type="ECO:0000256" key="1">
    <source>
        <dbReference type="ARBA" id="ARBA00012513"/>
    </source>
</evidence>
<dbReference type="Proteomes" id="UP000623687">
    <property type="component" value="Unassembled WGS sequence"/>
</dbReference>
<evidence type="ECO:0000256" key="2">
    <source>
        <dbReference type="ARBA" id="ARBA00022527"/>
    </source>
</evidence>
<keyword evidence="3" id="KW-0808">Transferase</keyword>
<dbReference type="EC" id="2.7.11.1" evidence="1"/>
<dbReference type="GO" id="GO:0004674">
    <property type="term" value="F:protein serine/threonine kinase activity"/>
    <property type="evidence" value="ECO:0007669"/>
    <property type="project" value="UniProtKB-KW"/>
</dbReference>